<dbReference type="EMBL" id="GBXM01019734">
    <property type="protein sequence ID" value="JAH88843.1"/>
    <property type="molecule type" value="Transcribed_RNA"/>
</dbReference>
<accession>A0A0E9WH95</accession>
<protein>
    <submittedName>
        <fullName evidence="1">Uncharacterized protein</fullName>
    </submittedName>
</protein>
<sequence length="57" mass="6434">MFMPLSSNMHHHRCRVMLVCVISVFGLNGVVALKKESWAWTPVSILTALPVHSIQIF</sequence>
<dbReference type="AlphaFoldDB" id="A0A0E9WH95"/>
<reference evidence="1" key="2">
    <citation type="journal article" date="2015" name="Fish Shellfish Immunol.">
        <title>Early steps in the European eel (Anguilla anguilla)-Vibrio vulnificus interaction in the gills: Role of the RtxA13 toxin.</title>
        <authorList>
            <person name="Callol A."/>
            <person name="Pajuelo D."/>
            <person name="Ebbesson L."/>
            <person name="Teles M."/>
            <person name="MacKenzie S."/>
            <person name="Amaro C."/>
        </authorList>
    </citation>
    <scope>NUCLEOTIDE SEQUENCE</scope>
</reference>
<reference evidence="1" key="1">
    <citation type="submission" date="2014-11" db="EMBL/GenBank/DDBJ databases">
        <authorList>
            <person name="Amaro Gonzalez C."/>
        </authorList>
    </citation>
    <scope>NUCLEOTIDE SEQUENCE</scope>
</reference>
<name>A0A0E9WH95_ANGAN</name>
<evidence type="ECO:0000313" key="1">
    <source>
        <dbReference type="EMBL" id="JAH88843.1"/>
    </source>
</evidence>
<proteinExistence type="predicted"/>
<organism evidence="1">
    <name type="scientific">Anguilla anguilla</name>
    <name type="common">European freshwater eel</name>
    <name type="synonym">Muraena anguilla</name>
    <dbReference type="NCBI Taxonomy" id="7936"/>
    <lineage>
        <taxon>Eukaryota</taxon>
        <taxon>Metazoa</taxon>
        <taxon>Chordata</taxon>
        <taxon>Craniata</taxon>
        <taxon>Vertebrata</taxon>
        <taxon>Euteleostomi</taxon>
        <taxon>Actinopterygii</taxon>
        <taxon>Neopterygii</taxon>
        <taxon>Teleostei</taxon>
        <taxon>Anguilliformes</taxon>
        <taxon>Anguillidae</taxon>
        <taxon>Anguilla</taxon>
    </lineage>
</organism>